<feature type="transmembrane region" description="Helical" evidence="2">
    <location>
        <begin position="21"/>
        <end position="42"/>
    </location>
</feature>
<evidence type="ECO:0000313" key="6">
    <source>
        <dbReference type="Proteomes" id="UP000215144"/>
    </source>
</evidence>
<dbReference type="OrthoDB" id="27330at2"/>
<dbReference type="RefSeq" id="WP_095122848.1">
    <property type="nucleotide sequence ID" value="NZ_LT906454.1"/>
</dbReference>
<reference evidence="5 6" key="1">
    <citation type="submission" date="2017-06" db="EMBL/GenBank/DDBJ databases">
        <authorList>
            <consortium name="Pathogen Informatics"/>
        </authorList>
    </citation>
    <scope>NUCLEOTIDE SEQUENCE [LARGE SCALE GENOMIC DNA]</scope>
    <source>
        <strain evidence="5 6">NCTC11291</strain>
    </source>
</reference>
<evidence type="ECO:0000259" key="4">
    <source>
        <dbReference type="Pfam" id="PF03816"/>
    </source>
</evidence>
<dbReference type="EMBL" id="LT906454">
    <property type="protein sequence ID" value="SNV41479.1"/>
    <property type="molecule type" value="Genomic_DNA"/>
</dbReference>
<name>A0A239X4M1_STRAI</name>
<feature type="domain" description="DNA polymerase processivity factor" evidence="3">
    <location>
        <begin position="74"/>
        <end position="189"/>
    </location>
</feature>
<comment type="similarity">
    <text evidence="1">Belongs to the LytR/CpsA/Psr (LCP) family.</text>
</comment>
<keyword evidence="2" id="KW-0812">Transmembrane</keyword>
<evidence type="ECO:0000256" key="2">
    <source>
        <dbReference type="SAM" id="Phobius"/>
    </source>
</evidence>
<dbReference type="Gene3D" id="3.40.630.190">
    <property type="entry name" value="LCP protein"/>
    <property type="match status" value="1"/>
</dbReference>
<gene>
    <name evidence="5" type="primary">cpsA</name>
    <name evidence="5" type="ORF">SAMEA4504048_01346</name>
</gene>
<evidence type="ECO:0000259" key="3">
    <source>
        <dbReference type="Pfam" id="PF02916"/>
    </source>
</evidence>
<dbReference type="PANTHER" id="PTHR33392">
    <property type="entry name" value="POLYISOPRENYL-TEICHOIC ACID--PEPTIDOGLYCAN TEICHOIC ACID TRANSFERASE TAGU"/>
    <property type="match status" value="1"/>
</dbReference>
<keyword evidence="2" id="KW-0472">Membrane</keyword>
<dbReference type="Gene3D" id="3.40.190.10">
    <property type="entry name" value="Periplasmic binding protein-like II"/>
    <property type="match status" value="1"/>
</dbReference>
<dbReference type="KEGG" id="saco:SAME_01346"/>
<protein>
    <submittedName>
        <fullName evidence="5">Transcriptional activator in exopolysaccharide biosynthesis</fullName>
    </submittedName>
</protein>
<dbReference type="Pfam" id="PF02916">
    <property type="entry name" value="DNA_PPF"/>
    <property type="match status" value="1"/>
</dbReference>
<dbReference type="InterPro" id="IPR050922">
    <property type="entry name" value="LytR/CpsA/Psr_CW_biosynth"/>
</dbReference>
<accession>A0A239X4M1</accession>
<dbReference type="AlphaFoldDB" id="A0A239X4M1"/>
<dbReference type="InterPro" id="IPR004474">
    <property type="entry name" value="LytR_CpsA_psr"/>
</dbReference>
<dbReference type="InterPro" id="IPR004190">
    <property type="entry name" value="DNA_pol_proc_fac"/>
</dbReference>
<feature type="transmembrane region" description="Helical" evidence="2">
    <location>
        <begin position="54"/>
        <end position="72"/>
    </location>
</feature>
<dbReference type="Proteomes" id="UP000215144">
    <property type="component" value="Chromosome 1"/>
</dbReference>
<dbReference type="Pfam" id="PF03816">
    <property type="entry name" value="LytR_cpsA_psr"/>
    <property type="match status" value="1"/>
</dbReference>
<evidence type="ECO:0000256" key="1">
    <source>
        <dbReference type="ARBA" id="ARBA00006068"/>
    </source>
</evidence>
<evidence type="ECO:0000313" key="5">
    <source>
        <dbReference type="EMBL" id="SNV41479.1"/>
    </source>
</evidence>
<feature type="transmembrane region" description="Helical" evidence="2">
    <location>
        <begin position="79"/>
        <end position="97"/>
    </location>
</feature>
<dbReference type="NCBIfam" id="TIGR00350">
    <property type="entry name" value="lytR_cpsA_psr"/>
    <property type="match status" value="1"/>
</dbReference>
<dbReference type="GO" id="GO:0006260">
    <property type="term" value="P:DNA replication"/>
    <property type="evidence" value="ECO:0007669"/>
    <property type="project" value="InterPro"/>
</dbReference>
<feature type="domain" description="Cell envelope-related transcriptional attenuator" evidence="4">
    <location>
        <begin position="250"/>
        <end position="396"/>
    </location>
</feature>
<keyword evidence="2" id="KW-1133">Transmembrane helix</keyword>
<dbReference type="PANTHER" id="PTHR33392:SF6">
    <property type="entry name" value="POLYISOPRENYL-TEICHOIC ACID--PEPTIDOGLYCAN TEICHOIC ACID TRANSFERASE TAGU"/>
    <property type="match status" value="1"/>
</dbReference>
<proteinExistence type="inferred from homology"/>
<organism evidence="5 6">
    <name type="scientific">Streptococcus acidominimus</name>
    <dbReference type="NCBI Taxonomy" id="1326"/>
    <lineage>
        <taxon>Bacteria</taxon>
        <taxon>Bacillati</taxon>
        <taxon>Bacillota</taxon>
        <taxon>Bacilli</taxon>
        <taxon>Lactobacillales</taxon>
        <taxon>Streptococcaceae</taxon>
        <taxon>Streptococcus</taxon>
    </lineage>
</organism>
<sequence length="488" mass="53314">MPNHRRSKTSRSHSTKNVWAIINSCLIALFILLAGLTSYLLLANNILNVNGLNWIVIALFIGVTLLAIVLTATKKLQRLTCLILLVACVFVGVFLFATKSTIDATKRMNESSFYSEVEMSVVVNKDSAINNIKEVDKLLAPVDSDQENIQGLLTNIKSNEGIDLATEKVDSYQSAFDTISSDSNQAMVLNSGFVSLLEQPGESLKDRVKTIYTYTVRKETKTTPKTANADVFNIYVSGIDTYGPISSVSRSDVNIIMTINLKTNKVLLTTTPRDSYVKIPDGGADQYDKLTHAGIYGVETSEKTLENLYGIPIDYYARINFTSFLKLIDLLGGVEVVNDQAFTSKHGNYDFPVGKVTLDSERALAFVRERYSLDGGDNDRGKNQEKVITAIINKMASLQTITNFSSVLNGLGDSIQTNMPTSTLMTIANKQVASGGRYTVESQDVKGTGSTGQLKSYAMPGSSLYMYSLDEASVSEAKVAIQSVMEGN</sequence>